<dbReference type="InterPro" id="IPR036412">
    <property type="entry name" value="HAD-like_sf"/>
</dbReference>
<accession>A0A4Y8VUI7</accession>
<dbReference type="AlphaFoldDB" id="A0A4Y8VUI7"/>
<dbReference type="Pfam" id="PF00702">
    <property type="entry name" value="Hydrolase"/>
    <property type="match status" value="1"/>
</dbReference>
<dbReference type="SUPFAM" id="SSF56784">
    <property type="entry name" value="HAD-like"/>
    <property type="match status" value="1"/>
</dbReference>
<dbReference type="NCBIfam" id="TIGR01509">
    <property type="entry name" value="HAD-SF-IA-v3"/>
    <property type="match status" value="1"/>
</dbReference>
<organism evidence="1 2">
    <name type="scientific">Segatella hominis</name>
    <dbReference type="NCBI Taxonomy" id="2518605"/>
    <lineage>
        <taxon>Bacteria</taxon>
        <taxon>Pseudomonadati</taxon>
        <taxon>Bacteroidota</taxon>
        <taxon>Bacteroidia</taxon>
        <taxon>Bacteroidales</taxon>
        <taxon>Prevotellaceae</taxon>
        <taxon>Segatella</taxon>
    </lineage>
</organism>
<dbReference type="Proteomes" id="UP000297872">
    <property type="component" value="Unassembled WGS sequence"/>
</dbReference>
<evidence type="ECO:0000313" key="2">
    <source>
        <dbReference type="Proteomes" id="UP000297872"/>
    </source>
</evidence>
<reference evidence="1 2" key="1">
    <citation type="submission" date="2019-02" db="EMBL/GenBank/DDBJ databases">
        <title>Draft Genome Sequence of the Prevotella sp. BCRC 81118, Isolated from Human Feces.</title>
        <authorList>
            <person name="Huang C.-H."/>
        </authorList>
    </citation>
    <scope>NUCLEOTIDE SEQUENCE [LARGE SCALE GENOMIC DNA]</scope>
    <source>
        <strain evidence="1 2">BCRC 81118</strain>
    </source>
</reference>
<dbReference type="CDD" id="cd02603">
    <property type="entry name" value="HAD_sEH-N_like"/>
    <property type="match status" value="1"/>
</dbReference>
<dbReference type="InterPro" id="IPR006439">
    <property type="entry name" value="HAD-SF_hydro_IA"/>
</dbReference>
<dbReference type="RefSeq" id="WP_118118671.1">
    <property type="nucleotide sequence ID" value="NZ_SGVY01000005.1"/>
</dbReference>
<protein>
    <submittedName>
        <fullName evidence="1">HAD family phosphatase</fullName>
    </submittedName>
</protein>
<dbReference type="GeneID" id="302994202"/>
<gene>
    <name evidence="1" type="ORF">EXN75_02685</name>
</gene>
<dbReference type="Gene3D" id="3.40.50.1000">
    <property type="entry name" value="HAD superfamily/HAD-like"/>
    <property type="match status" value="1"/>
</dbReference>
<dbReference type="Gene3D" id="1.10.150.240">
    <property type="entry name" value="Putative phosphatase, domain 2"/>
    <property type="match status" value="1"/>
</dbReference>
<dbReference type="SFLD" id="SFLDS00003">
    <property type="entry name" value="Haloacid_Dehalogenase"/>
    <property type="match status" value="1"/>
</dbReference>
<name>A0A4Y8VUI7_9BACT</name>
<keyword evidence="2" id="KW-1185">Reference proteome</keyword>
<sequence>MIKTVIFDMGGVIITLNHDEAVRRFSALGLQKADEVLNPYCQAGIFGDLEEGKLSLEEYQEALEKMVGRKLSFDEVRHCWLGYAADVPANKLAALRKLKEEGYRVILLSNTNPYMSSWTDSTEFSGDGHAIGEYFDALYRSYEVKLMKPDDRFFRYVLTQEKILPEDALFVDDGPRNCAAASELGIRTYCPQNGADWTEEIYKFLK</sequence>
<dbReference type="SFLD" id="SFLDG01129">
    <property type="entry name" value="C1.5:_HAD__Beta-PGM__Phosphata"/>
    <property type="match status" value="1"/>
</dbReference>
<dbReference type="PANTHER" id="PTHR43611">
    <property type="entry name" value="ALPHA-D-GLUCOSE 1-PHOSPHATE PHOSPHATASE"/>
    <property type="match status" value="1"/>
</dbReference>
<dbReference type="OrthoDB" id="9797415at2"/>
<proteinExistence type="predicted"/>
<dbReference type="InterPro" id="IPR023214">
    <property type="entry name" value="HAD_sf"/>
</dbReference>
<dbReference type="PANTHER" id="PTHR43611:SF3">
    <property type="entry name" value="FLAVIN MONONUCLEOTIDE HYDROLASE 1, CHLOROPLATIC"/>
    <property type="match status" value="1"/>
</dbReference>
<dbReference type="EMBL" id="SGVY01000005">
    <property type="protein sequence ID" value="TFH84013.1"/>
    <property type="molecule type" value="Genomic_DNA"/>
</dbReference>
<dbReference type="InterPro" id="IPR023198">
    <property type="entry name" value="PGP-like_dom2"/>
</dbReference>
<dbReference type="PRINTS" id="PR00413">
    <property type="entry name" value="HADHALOGNASE"/>
</dbReference>
<evidence type="ECO:0000313" key="1">
    <source>
        <dbReference type="EMBL" id="TFH84013.1"/>
    </source>
</evidence>
<comment type="caution">
    <text evidence="1">The sequence shown here is derived from an EMBL/GenBank/DDBJ whole genome shotgun (WGS) entry which is preliminary data.</text>
</comment>